<dbReference type="InterPro" id="IPR013087">
    <property type="entry name" value="Znf_C2H2_type"/>
</dbReference>
<evidence type="ECO:0000256" key="5">
    <source>
        <dbReference type="ARBA" id="ARBA00022833"/>
    </source>
</evidence>
<dbReference type="FunFam" id="3.30.160.60:FF:000624">
    <property type="entry name" value="zinc finger protein 697"/>
    <property type="match status" value="1"/>
</dbReference>
<feature type="region of interest" description="Disordered" evidence="10">
    <location>
        <begin position="331"/>
        <end position="352"/>
    </location>
</feature>
<feature type="domain" description="C2H2-type" evidence="11">
    <location>
        <begin position="155"/>
        <end position="182"/>
    </location>
</feature>
<organism evidence="12 13">
    <name type="scientific">Calocera viscosa (strain TUFC12733)</name>
    <dbReference type="NCBI Taxonomy" id="1330018"/>
    <lineage>
        <taxon>Eukaryota</taxon>
        <taxon>Fungi</taxon>
        <taxon>Dikarya</taxon>
        <taxon>Basidiomycota</taxon>
        <taxon>Agaricomycotina</taxon>
        <taxon>Dacrymycetes</taxon>
        <taxon>Dacrymycetales</taxon>
        <taxon>Dacrymycetaceae</taxon>
        <taxon>Calocera</taxon>
    </lineage>
</organism>
<keyword evidence="13" id="KW-1185">Reference proteome</keyword>
<dbReference type="FunFam" id="3.30.160.60:FF:000125">
    <property type="entry name" value="Putative zinc finger protein 143"/>
    <property type="match status" value="1"/>
</dbReference>
<feature type="compositionally biased region" description="Acidic residues" evidence="10">
    <location>
        <begin position="332"/>
        <end position="344"/>
    </location>
</feature>
<evidence type="ECO:0000313" key="12">
    <source>
        <dbReference type="EMBL" id="KZP01840.1"/>
    </source>
</evidence>
<feature type="domain" description="C2H2-type" evidence="11">
    <location>
        <begin position="215"/>
        <end position="238"/>
    </location>
</feature>
<keyword evidence="4 9" id="KW-0863">Zinc-finger</keyword>
<dbReference type="Gene3D" id="3.30.160.60">
    <property type="entry name" value="Classic Zinc Finger"/>
    <property type="match status" value="7"/>
</dbReference>
<accession>A0A167SE85</accession>
<feature type="domain" description="C2H2-type" evidence="11">
    <location>
        <begin position="125"/>
        <end position="154"/>
    </location>
</feature>
<dbReference type="AlphaFoldDB" id="A0A167SE85"/>
<keyword evidence="5" id="KW-0862">Zinc</keyword>
<dbReference type="PANTHER" id="PTHR46179:SF13">
    <property type="entry name" value="C2H2-TYPE DOMAIN-CONTAINING PROTEIN"/>
    <property type="match status" value="1"/>
</dbReference>
<keyword evidence="2" id="KW-0479">Metal-binding</keyword>
<evidence type="ECO:0000256" key="2">
    <source>
        <dbReference type="ARBA" id="ARBA00022723"/>
    </source>
</evidence>
<feature type="domain" description="C2H2-type" evidence="11">
    <location>
        <begin position="185"/>
        <end position="214"/>
    </location>
</feature>
<dbReference type="SUPFAM" id="SSF57667">
    <property type="entry name" value="beta-beta-alpha zinc fingers"/>
    <property type="match status" value="4"/>
</dbReference>
<dbReference type="FunFam" id="3.30.160.60:FF:000100">
    <property type="entry name" value="Zinc finger 45-like"/>
    <property type="match status" value="1"/>
</dbReference>
<dbReference type="PROSITE" id="PS00028">
    <property type="entry name" value="ZINC_FINGER_C2H2_1"/>
    <property type="match status" value="6"/>
</dbReference>
<dbReference type="InterPro" id="IPR036236">
    <property type="entry name" value="Znf_C2H2_sf"/>
</dbReference>
<feature type="compositionally biased region" description="Acidic residues" evidence="10">
    <location>
        <begin position="35"/>
        <end position="45"/>
    </location>
</feature>
<comment type="subcellular location">
    <subcellularLocation>
        <location evidence="1">Nucleus</location>
    </subcellularLocation>
</comment>
<dbReference type="GO" id="GO:0005634">
    <property type="term" value="C:nucleus"/>
    <property type="evidence" value="ECO:0007669"/>
    <property type="project" value="UniProtKB-SubCell"/>
</dbReference>
<name>A0A167SE85_CALVF</name>
<keyword evidence="8" id="KW-0539">Nucleus</keyword>
<dbReference type="PANTHER" id="PTHR46179">
    <property type="entry name" value="ZINC FINGER PROTEIN"/>
    <property type="match status" value="1"/>
</dbReference>
<feature type="region of interest" description="Disordered" evidence="10">
    <location>
        <begin position="414"/>
        <end position="435"/>
    </location>
</feature>
<sequence length="514" mass="57505">MAAAVLVALPSKSVLGKRKVAPTTFRVALQKIDDSETGSETEDPNDGFASQYSDDSSDEDDEEDASQTDSDAEVPVRSSNTPDLSFSRLRVQGGGATTASSSRTSLLLVNGKLVSRGKGQRTKRYACTWSGCGKAYTKPVRLEEHERTHTGDRPYKCDECGQSYMRDTHLAAHMRTHKSDSEKTFACSEGSCGKRFWTSSQLKAHLATHRGDRPFACDQCEERFVKHTQLRRHVTVVHCPPGTKVFRCGHEGCEKSFDQGAKLRAHERTHEHRYACSHSSCLTPAQCFETWSALQTHIREVHPPACPYKMCAGKVFKSKGSLKAHIKMHEEEEHDLDESGEESEAERVGKRMRRKNGGDYKCKELGCVKSFHDKSALNKHKQTAHLGLRPFKCDAPGCDYVCGYKHVLQRHMQRHHPTPGSAPEVATVESQPASPPPEDVIALLAGSVRPPGEARRVLHCPFPDLLEQPYDPEIRGACRWTSGRVYDLWRHLRSAHAFDCDRKVLETWVKEGEE</sequence>
<dbReference type="STRING" id="1330018.A0A167SE85"/>
<dbReference type="PROSITE" id="PS50157">
    <property type="entry name" value="ZINC_FINGER_C2H2_2"/>
    <property type="match status" value="6"/>
</dbReference>
<dbReference type="GO" id="GO:0008270">
    <property type="term" value="F:zinc ion binding"/>
    <property type="evidence" value="ECO:0007669"/>
    <property type="project" value="UniProtKB-KW"/>
</dbReference>
<dbReference type="InterPro" id="IPR051061">
    <property type="entry name" value="Zinc_finger_trans_reg"/>
</dbReference>
<dbReference type="EMBL" id="KV417266">
    <property type="protein sequence ID" value="KZP01840.1"/>
    <property type="molecule type" value="Genomic_DNA"/>
</dbReference>
<protein>
    <recommendedName>
        <fullName evidence="11">C2H2-type domain-containing protein</fullName>
    </recommendedName>
</protein>
<feature type="domain" description="C2H2-type" evidence="11">
    <location>
        <begin position="246"/>
        <end position="275"/>
    </location>
</feature>
<dbReference type="OrthoDB" id="427030at2759"/>
<evidence type="ECO:0000256" key="1">
    <source>
        <dbReference type="ARBA" id="ARBA00004123"/>
    </source>
</evidence>
<evidence type="ECO:0000256" key="4">
    <source>
        <dbReference type="ARBA" id="ARBA00022771"/>
    </source>
</evidence>
<keyword evidence="6" id="KW-0805">Transcription regulation</keyword>
<gene>
    <name evidence="12" type="ORF">CALVIDRAFT_474486</name>
</gene>
<evidence type="ECO:0000256" key="7">
    <source>
        <dbReference type="ARBA" id="ARBA00023163"/>
    </source>
</evidence>
<dbReference type="Proteomes" id="UP000076738">
    <property type="component" value="Unassembled WGS sequence"/>
</dbReference>
<feature type="region of interest" description="Disordered" evidence="10">
    <location>
        <begin position="29"/>
        <end position="102"/>
    </location>
</feature>
<evidence type="ECO:0000256" key="8">
    <source>
        <dbReference type="ARBA" id="ARBA00023242"/>
    </source>
</evidence>
<feature type="domain" description="C2H2-type" evidence="11">
    <location>
        <begin position="360"/>
        <end position="390"/>
    </location>
</feature>
<keyword evidence="3" id="KW-0677">Repeat</keyword>
<dbReference type="Pfam" id="PF00096">
    <property type="entry name" value="zf-C2H2"/>
    <property type="match status" value="2"/>
</dbReference>
<evidence type="ECO:0000256" key="9">
    <source>
        <dbReference type="PROSITE-ProRule" id="PRU00042"/>
    </source>
</evidence>
<dbReference type="GO" id="GO:0000978">
    <property type="term" value="F:RNA polymerase II cis-regulatory region sequence-specific DNA binding"/>
    <property type="evidence" value="ECO:0007669"/>
    <property type="project" value="UniProtKB-ARBA"/>
</dbReference>
<feature type="compositionally biased region" description="Acidic residues" evidence="10">
    <location>
        <begin position="55"/>
        <end position="72"/>
    </location>
</feature>
<evidence type="ECO:0000256" key="6">
    <source>
        <dbReference type="ARBA" id="ARBA00023015"/>
    </source>
</evidence>
<evidence type="ECO:0000313" key="13">
    <source>
        <dbReference type="Proteomes" id="UP000076738"/>
    </source>
</evidence>
<dbReference type="GO" id="GO:0000981">
    <property type="term" value="F:DNA-binding transcription factor activity, RNA polymerase II-specific"/>
    <property type="evidence" value="ECO:0007669"/>
    <property type="project" value="UniProtKB-ARBA"/>
</dbReference>
<evidence type="ECO:0000256" key="3">
    <source>
        <dbReference type="ARBA" id="ARBA00022737"/>
    </source>
</evidence>
<evidence type="ECO:0000259" key="11">
    <source>
        <dbReference type="PROSITE" id="PS50157"/>
    </source>
</evidence>
<proteinExistence type="predicted"/>
<dbReference type="SMART" id="SM00355">
    <property type="entry name" value="ZnF_C2H2"/>
    <property type="match status" value="9"/>
</dbReference>
<reference evidence="12 13" key="1">
    <citation type="journal article" date="2016" name="Mol. Biol. Evol.">
        <title>Comparative Genomics of Early-Diverging Mushroom-Forming Fungi Provides Insights into the Origins of Lignocellulose Decay Capabilities.</title>
        <authorList>
            <person name="Nagy L.G."/>
            <person name="Riley R."/>
            <person name="Tritt A."/>
            <person name="Adam C."/>
            <person name="Daum C."/>
            <person name="Floudas D."/>
            <person name="Sun H."/>
            <person name="Yadav J.S."/>
            <person name="Pangilinan J."/>
            <person name="Larsson K.H."/>
            <person name="Matsuura K."/>
            <person name="Barry K."/>
            <person name="Labutti K."/>
            <person name="Kuo R."/>
            <person name="Ohm R.A."/>
            <person name="Bhattacharya S.S."/>
            <person name="Shirouzu T."/>
            <person name="Yoshinaga Y."/>
            <person name="Martin F.M."/>
            <person name="Grigoriev I.V."/>
            <person name="Hibbett D.S."/>
        </authorList>
    </citation>
    <scope>NUCLEOTIDE SEQUENCE [LARGE SCALE GENOMIC DNA]</scope>
    <source>
        <strain evidence="12 13">TUFC12733</strain>
    </source>
</reference>
<evidence type="ECO:0000256" key="10">
    <source>
        <dbReference type="SAM" id="MobiDB-lite"/>
    </source>
</evidence>
<keyword evidence="7" id="KW-0804">Transcription</keyword>